<reference evidence="2 3" key="1">
    <citation type="submission" date="2020-06" db="EMBL/GenBank/DDBJ databases">
        <authorList>
            <person name="Li R."/>
            <person name="Bekaert M."/>
        </authorList>
    </citation>
    <scope>NUCLEOTIDE SEQUENCE [LARGE SCALE GENOMIC DNA]</scope>
    <source>
        <strain evidence="3">wild</strain>
    </source>
</reference>
<evidence type="ECO:0000313" key="3">
    <source>
        <dbReference type="Proteomes" id="UP000507470"/>
    </source>
</evidence>
<keyword evidence="1" id="KW-0472">Membrane</keyword>
<dbReference type="Proteomes" id="UP000507470">
    <property type="component" value="Unassembled WGS sequence"/>
</dbReference>
<gene>
    <name evidence="2" type="ORF">MCOR_26981</name>
</gene>
<accession>A0A6J8C6E3</accession>
<sequence length="311" mass="34918">MIEEQLFVTEPDFLKTCNDSHAPIVPVDNNANIPNLGTFCACEQQHDRSLSPNGHCNLTQINEQCSESQSSSSAYVHYTRCPQSQRRRRAVDSSNKQILSDNDDFVDFHPLTYSNDVNDTHTEILQNDVLYTSGEDIVLATYRNSFMITLDIPAARKKRSTDNAVLSDGYDISLSYDGQNFGEEIRIIIYDDLQYSCNATTQTCITLIVDESSEKNETTKDTKDVMMIVIPITVSVVVIVVIAGVVCFKLKAKFSRKKIAAYKDEPDHKVTPSNNWKGQHSTSTIDFQFAEDTGVDSVAEQYPTQKENVDI</sequence>
<evidence type="ECO:0000313" key="2">
    <source>
        <dbReference type="EMBL" id="CAC5392015.1"/>
    </source>
</evidence>
<evidence type="ECO:0000256" key="1">
    <source>
        <dbReference type="SAM" id="Phobius"/>
    </source>
</evidence>
<dbReference type="EMBL" id="CACVKT020004886">
    <property type="protein sequence ID" value="CAC5392015.1"/>
    <property type="molecule type" value="Genomic_DNA"/>
</dbReference>
<proteinExistence type="predicted"/>
<dbReference type="AlphaFoldDB" id="A0A6J8C6E3"/>
<keyword evidence="1" id="KW-0812">Transmembrane</keyword>
<keyword evidence="3" id="KW-1185">Reference proteome</keyword>
<name>A0A6J8C6E3_MYTCO</name>
<protein>
    <submittedName>
        <fullName evidence="2">Uncharacterized protein</fullName>
    </submittedName>
</protein>
<feature type="transmembrane region" description="Helical" evidence="1">
    <location>
        <begin position="225"/>
        <end position="248"/>
    </location>
</feature>
<organism evidence="2 3">
    <name type="scientific">Mytilus coruscus</name>
    <name type="common">Sea mussel</name>
    <dbReference type="NCBI Taxonomy" id="42192"/>
    <lineage>
        <taxon>Eukaryota</taxon>
        <taxon>Metazoa</taxon>
        <taxon>Spiralia</taxon>
        <taxon>Lophotrochozoa</taxon>
        <taxon>Mollusca</taxon>
        <taxon>Bivalvia</taxon>
        <taxon>Autobranchia</taxon>
        <taxon>Pteriomorphia</taxon>
        <taxon>Mytilida</taxon>
        <taxon>Mytiloidea</taxon>
        <taxon>Mytilidae</taxon>
        <taxon>Mytilinae</taxon>
        <taxon>Mytilus</taxon>
    </lineage>
</organism>
<keyword evidence="1" id="KW-1133">Transmembrane helix</keyword>